<dbReference type="PANTHER" id="PTHR31527:SF0">
    <property type="entry name" value="RE64534P"/>
    <property type="match status" value="1"/>
</dbReference>
<gene>
    <name evidence="3" type="ORF">OSTQU699_LOCUS545</name>
</gene>
<accession>A0A8S1IK85</accession>
<dbReference type="PANTHER" id="PTHR31527">
    <property type="entry name" value="RE64534P"/>
    <property type="match status" value="1"/>
</dbReference>
<name>A0A8S1IK85_9CHLO</name>
<comment type="caution">
    <text evidence="3">The sequence shown here is derived from an EMBL/GenBank/DDBJ whole genome shotgun (WGS) entry which is preliminary data.</text>
</comment>
<dbReference type="InterPro" id="IPR018959">
    <property type="entry name" value="DUF1989"/>
</dbReference>
<keyword evidence="4" id="KW-1185">Reference proteome</keyword>
<sequence length="574" mass="63767">MSRARGPSSLLGLPWAPGAPGPPAVLPKAQMISRATNAAHSSRRLPSRWSVRNQPPLPPCRASGHPCLRPRCGTAAAAPRRLRSDRRLRQRHRERQIAPATASRIPRSTICDQANIMIARDRTSARQLRVRVHEERSASAVDWRRWFRREQTSTIRSARSFLGSPSCAYIRTPPAQLRHSLPQLPRSTGTTQQYCCHLLYCTVLYTYCTVQYVATFFDFQAFALRMSPLTTGTTGRRLPFSLFPKVFPGFSLFPHVFPGFFSFFPGFSRPFLFLTWFVGCLGIERGTSMARPPSNAPPADAAQRRRAPPVAVYADHLPPFDSAFYDHARRDTTLLAEIHVPPRDATAFHVPMGHFFRIVCTQGPQVGDLNLWNAADLSERFYSGKTRALHATHVTAGDRLWSSLPALRPMATITRDSLDWYGWDDDGAGVHDVVGTRCDPYTKFLLDGVDYHRCCHSNLTRALAKHLGIPAAQAEPRIHDVLNVFMCTGFSRDAHRYFMKASPARAGDFIEFFAEIDLIAALSACAGGDCGAGHSDDGARCYPLRVEVHQPREGALDGWRPPPLNGYGGGHGAT</sequence>
<dbReference type="EMBL" id="CAJHUC010000318">
    <property type="protein sequence ID" value="CAD7695184.1"/>
    <property type="molecule type" value="Genomic_DNA"/>
</dbReference>
<evidence type="ECO:0000313" key="3">
    <source>
        <dbReference type="EMBL" id="CAD7695184.1"/>
    </source>
</evidence>
<protein>
    <recommendedName>
        <fullName evidence="2">DUF1989 domain-containing protein</fullName>
    </recommendedName>
</protein>
<evidence type="ECO:0000259" key="2">
    <source>
        <dbReference type="Pfam" id="PF09347"/>
    </source>
</evidence>
<dbReference type="AlphaFoldDB" id="A0A8S1IK85"/>
<reference evidence="3" key="1">
    <citation type="submission" date="2020-12" db="EMBL/GenBank/DDBJ databases">
        <authorList>
            <person name="Iha C."/>
        </authorList>
    </citation>
    <scope>NUCLEOTIDE SEQUENCE</scope>
</reference>
<proteinExistence type="predicted"/>
<evidence type="ECO:0000313" key="4">
    <source>
        <dbReference type="Proteomes" id="UP000708148"/>
    </source>
</evidence>
<evidence type="ECO:0000256" key="1">
    <source>
        <dbReference type="SAM" id="MobiDB-lite"/>
    </source>
</evidence>
<feature type="region of interest" description="Disordered" evidence="1">
    <location>
        <begin position="554"/>
        <end position="574"/>
    </location>
</feature>
<feature type="region of interest" description="Disordered" evidence="1">
    <location>
        <begin position="1"/>
        <end position="56"/>
    </location>
</feature>
<dbReference type="OrthoDB" id="504708at2759"/>
<dbReference type="Pfam" id="PF09347">
    <property type="entry name" value="DUF1989"/>
    <property type="match status" value="1"/>
</dbReference>
<feature type="domain" description="DUF1989" evidence="2">
    <location>
        <begin position="339"/>
        <end position="519"/>
    </location>
</feature>
<dbReference type="Proteomes" id="UP000708148">
    <property type="component" value="Unassembled WGS sequence"/>
</dbReference>
<organism evidence="3 4">
    <name type="scientific">Ostreobium quekettii</name>
    <dbReference type="NCBI Taxonomy" id="121088"/>
    <lineage>
        <taxon>Eukaryota</taxon>
        <taxon>Viridiplantae</taxon>
        <taxon>Chlorophyta</taxon>
        <taxon>core chlorophytes</taxon>
        <taxon>Ulvophyceae</taxon>
        <taxon>TCBD clade</taxon>
        <taxon>Bryopsidales</taxon>
        <taxon>Ostreobineae</taxon>
        <taxon>Ostreobiaceae</taxon>
        <taxon>Ostreobium</taxon>
    </lineage>
</organism>